<evidence type="ECO:0000256" key="7">
    <source>
        <dbReference type="SAM" id="MobiDB-lite"/>
    </source>
</evidence>
<evidence type="ECO:0000256" key="6">
    <source>
        <dbReference type="ARBA" id="ARBA00032319"/>
    </source>
</evidence>
<feature type="compositionally biased region" description="Basic and acidic residues" evidence="7">
    <location>
        <begin position="303"/>
        <end position="317"/>
    </location>
</feature>
<name>A0AA39L814_SARSR</name>
<evidence type="ECO:0000256" key="3">
    <source>
        <dbReference type="ARBA" id="ARBA00021704"/>
    </source>
</evidence>
<organism evidence="8 9">
    <name type="scientific">Sarocladium strictum</name>
    <name type="common">Black bundle disease fungus</name>
    <name type="synonym">Acremonium strictum</name>
    <dbReference type="NCBI Taxonomy" id="5046"/>
    <lineage>
        <taxon>Eukaryota</taxon>
        <taxon>Fungi</taxon>
        <taxon>Dikarya</taxon>
        <taxon>Ascomycota</taxon>
        <taxon>Pezizomycotina</taxon>
        <taxon>Sordariomycetes</taxon>
        <taxon>Hypocreomycetidae</taxon>
        <taxon>Hypocreales</taxon>
        <taxon>Sarocladiaceae</taxon>
        <taxon>Sarocladium</taxon>
    </lineage>
</organism>
<keyword evidence="4" id="KW-0819">tRNA processing</keyword>
<evidence type="ECO:0000256" key="2">
    <source>
        <dbReference type="ARBA" id="ARBA00008320"/>
    </source>
</evidence>
<dbReference type="GO" id="GO:0031515">
    <property type="term" value="C:tRNA (m1A) methyltransferase complex"/>
    <property type="evidence" value="ECO:0007669"/>
    <property type="project" value="InterPro"/>
</dbReference>
<dbReference type="Pfam" id="PF04189">
    <property type="entry name" value="Gcd10p"/>
    <property type="match status" value="1"/>
</dbReference>
<feature type="region of interest" description="Disordered" evidence="7">
    <location>
        <begin position="286"/>
        <end position="326"/>
    </location>
</feature>
<reference evidence="8" key="1">
    <citation type="submission" date="2022-10" db="EMBL/GenBank/DDBJ databases">
        <title>Determination and structural analysis of whole genome sequence of Sarocladium strictum F4-1.</title>
        <authorList>
            <person name="Hu L."/>
            <person name="Jiang Y."/>
        </authorList>
    </citation>
    <scope>NUCLEOTIDE SEQUENCE</scope>
    <source>
        <strain evidence="8">F4-1</strain>
    </source>
</reference>
<evidence type="ECO:0000256" key="1">
    <source>
        <dbReference type="ARBA" id="ARBA00004123"/>
    </source>
</evidence>
<protein>
    <recommendedName>
        <fullName evidence="3">tRNA (adenine(58)-N(1))-methyltransferase non-catalytic subunit TRM6</fullName>
    </recommendedName>
    <alternativeName>
        <fullName evidence="6">tRNA(m1A58)-methyltransferase subunit TRM6</fullName>
    </alternativeName>
</protein>
<keyword evidence="5" id="KW-0539">Nucleus</keyword>
<comment type="caution">
    <text evidence="8">The sequence shown here is derived from an EMBL/GenBank/DDBJ whole genome shotgun (WGS) entry which is preliminary data.</text>
</comment>
<sequence length="581" mass="64852">MPRNLVRENGWVALRLPNDSVKVLQVVPNTTIALGKYGSFPSNLIIDRPFHLTYEVQDKREGESFSRLRVVPGTELNAAALAETNANEESEDVDADDAVLVPDEGEELTLVDESGKVLVRSKKEILDDTARQTLTADEIEELKRNGTAAGQELIAKLLLSHTALEQKTAYSLAKYKLLKTKKYIRRFTVLPLDISRLAQWQLEERDASKILEIREEMLGLIGCWADVHYAAPPAEGDAESGPHSGRWLMVDDTGGLLVGAMAERMGILHQAPKEDSSWSAEIASKDNETTVPADQASTSKAQLGHERPEASVDEERPRKRRPQASDFDIHYAPNNTITLIHQNPQANLSLLKHYDYDHADPNPTYPYHPLFTNLLPLTWLQLLQPEDDLTYSEDPPDVTAEELASWKTTRRGNYHRKRRRWARTRHIVDQARAGGFCGLAVASTMDPVSILRNTLPLLAGGAPIAIYSPNIEPLSQLMDCFTVARRAAWISEPPPEIQGRSHEELDRWEGSPEFPINPTLLLGATVQTSRAKRWQVLPGRTHPLMTGRGGAEGYLFTGWRAIPVEGKVSARGKFTKKKTET</sequence>
<dbReference type="AlphaFoldDB" id="A0AA39L814"/>
<evidence type="ECO:0000313" key="8">
    <source>
        <dbReference type="EMBL" id="KAK0388036.1"/>
    </source>
</evidence>
<evidence type="ECO:0000256" key="5">
    <source>
        <dbReference type="ARBA" id="ARBA00023242"/>
    </source>
</evidence>
<proteinExistence type="inferred from homology"/>
<dbReference type="PANTHER" id="PTHR12945:SF0">
    <property type="entry name" value="TRNA (ADENINE(58)-N(1))-METHYLTRANSFERASE NON-CATALYTIC SUBUNIT TRM6"/>
    <property type="match status" value="1"/>
</dbReference>
<dbReference type="GO" id="GO:0005634">
    <property type="term" value="C:nucleus"/>
    <property type="evidence" value="ECO:0007669"/>
    <property type="project" value="UniProtKB-SubCell"/>
</dbReference>
<dbReference type="PANTHER" id="PTHR12945">
    <property type="entry name" value="TRANSLATION INITIATION FACTOR EIF3-RELATED"/>
    <property type="match status" value="1"/>
</dbReference>
<gene>
    <name evidence="8" type="ORF">NLU13_4280</name>
</gene>
<dbReference type="Proteomes" id="UP001175261">
    <property type="component" value="Unassembled WGS sequence"/>
</dbReference>
<comment type="subcellular location">
    <subcellularLocation>
        <location evidence="1">Nucleus</location>
    </subcellularLocation>
</comment>
<accession>A0AA39L814</accession>
<evidence type="ECO:0000313" key="9">
    <source>
        <dbReference type="Proteomes" id="UP001175261"/>
    </source>
</evidence>
<dbReference type="GO" id="GO:0030488">
    <property type="term" value="P:tRNA methylation"/>
    <property type="evidence" value="ECO:0007669"/>
    <property type="project" value="InterPro"/>
</dbReference>
<keyword evidence="9" id="KW-1185">Reference proteome</keyword>
<dbReference type="EMBL" id="JAPDFR010000003">
    <property type="protein sequence ID" value="KAK0388036.1"/>
    <property type="molecule type" value="Genomic_DNA"/>
</dbReference>
<feature type="compositionally biased region" description="Polar residues" evidence="7">
    <location>
        <begin position="289"/>
        <end position="301"/>
    </location>
</feature>
<comment type="similarity">
    <text evidence="2">Belongs to the TRM6/GCD10 family.</text>
</comment>
<dbReference type="InterPro" id="IPR017423">
    <property type="entry name" value="TRM6"/>
</dbReference>
<evidence type="ECO:0000256" key="4">
    <source>
        <dbReference type="ARBA" id="ARBA00022694"/>
    </source>
</evidence>